<dbReference type="AlphaFoldDB" id="A0A7R9F2C1"/>
<feature type="chain" id="PRO_5030807291" evidence="2">
    <location>
        <begin position="19"/>
        <end position="183"/>
    </location>
</feature>
<dbReference type="EMBL" id="OD566740">
    <property type="protein sequence ID" value="CAD7444559.1"/>
    <property type="molecule type" value="Genomic_DNA"/>
</dbReference>
<evidence type="ECO:0000256" key="2">
    <source>
        <dbReference type="SAM" id="SignalP"/>
    </source>
</evidence>
<name>A0A7R9F2C1_9NEOP</name>
<organism evidence="3">
    <name type="scientific">Timema bartmani</name>
    <dbReference type="NCBI Taxonomy" id="61472"/>
    <lineage>
        <taxon>Eukaryota</taxon>
        <taxon>Metazoa</taxon>
        <taxon>Ecdysozoa</taxon>
        <taxon>Arthropoda</taxon>
        <taxon>Hexapoda</taxon>
        <taxon>Insecta</taxon>
        <taxon>Pterygota</taxon>
        <taxon>Neoptera</taxon>
        <taxon>Polyneoptera</taxon>
        <taxon>Phasmatodea</taxon>
        <taxon>Timematodea</taxon>
        <taxon>Timematoidea</taxon>
        <taxon>Timematidae</taxon>
        <taxon>Timema</taxon>
    </lineage>
</organism>
<protein>
    <submittedName>
        <fullName evidence="3">Uncharacterized protein</fullName>
    </submittedName>
</protein>
<feature type="signal peptide" evidence="2">
    <location>
        <begin position="1"/>
        <end position="18"/>
    </location>
</feature>
<sequence>MDDPGIVLVLGLCSSVQAAILQSDVISVVLELSTRVQVKESLFLPGVASRYTNHKIDLTLNCILLLRLLSHLKKSAFDVRAPYEPFLCVDAYDSDPNLVTYPLRSTVSRKVQKLDNLVKDTAQSQKIAFSTRTQSKVTLSRPTPDRDPTPTYHSIDNPACHKHNSLDSVSTDASSPSVECLDC</sequence>
<proteinExistence type="predicted"/>
<reference evidence="3" key="1">
    <citation type="submission" date="2020-11" db="EMBL/GenBank/DDBJ databases">
        <authorList>
            <person name="Tran Van P."/>
        </authorList>
    </citation>
    <scope>NUCLEOTIDE SEQUENCE</scope>
</reference>
<accession>A0A7R9F2C1</accession>
<evidence type="ECO:0000256" key="1">
    <source>
        <dbReference type="SAM" id="MobiDB-lite"/>
    </source>
</evidence>
<gene>
    <name evidence="3" type="ORF">TBIB3V08_LOCUS6934</name>
</gene>
<feature type="region of interest" description="Disordered" evidence="1">
    <location>
        <begin position="132"/>
        <end position="158"/>
    </location>
</feature>
<evidence type="ECO:0000313" key="3">
    <source>
        <dbReference type="EMBL" id="CAD7444559.1"/>
    </source>
</evidence>
<keyword evidence="2" id="KW-0732">Signal</keyword>